<evidence type="ECO:0000313" key="3">
    <source>
        <dbReference type="EnsemblMetazoa" id="AGAP029065-PA"/>
    </source>
</evidence>
<dbReference type="InterPro" id="IPR009003">
    <property type="entry name" value="Peptidase_S1_PA"/>
</dbReference>
<dbReference type="InterPro" id="IPR051333">
    <property type="entry name" value="CLIP_Serine_Protease"/>
</dbReference>
<dbReference type="GO" id="GO:0006508">
    <property type="term" value="P:proteolysis"/>
    <property type="evidence" value="ECO:0007669"/>
    <property type="project" value="InterPro"/>
</dbReference>
<dbReference type="SMART" id="SM00020">
    <property type="entry name" value="Tryp_SPc"/>
    <property type="match status" value="2"/>
</dbReference>
<feature type="domain" description="Peptidase S1" evidence="2">
    <location>
        <begin position="58"/>
        <end position="303"/>
    </location>
</feature>
<dbReference type="PANTHER" id="PTHR24260">
    <property type="match status" value="1"/>
</dbReference>
<dbReference type="EnsemblMetazoa" id="AGAP029065-RA">
    <property type="protein sequence ID" value="AGAP029065-PA"/>
    <property type="gene ID" value="AGAP029065"/>
</dbReference>
<dbReference type="Proteomes" id="UP000007062">
    <property type="component" value="Chromosome 3L"/>
</dbReference>
<dbReference type="InterPro" id="IPR043504">
    <property type="entry name" value="Peptidase_S1_PA_chymotrypsin"/>
</dbReference>
<proteinExistence type="inferred from homology"/>
<comment type="similarity">
    <text evidence="1">Belongs to the peptidase S1 family. CLIP subfamily.</text>
</comment>
<dbReference type="GO" id="GO:0045087">
    <property type="term" value="P:innate immune response"/>
    <property type="evidence" value="ECO:0000318"/>
    <property type="project" value="GO_Central"/>
</dbReference>
<evidence type="ECO:0000256" key="1">
    <source>
        <dbReference type="ARBA" id="ARBA00024195"/>
    </source>
</evidence>
<dbReference type="Gene3D" id="2.40.10.10">
    <property type="entry name" value="Trypsin-like serine proteases"/>
    <property type="match status" value="2"/>
</dbReference>
<name>A0A2C9H3R2_ANOGA</name>
<protein>
    <recommendedName>
        <fullName evidence="2">Peptidase S1 domain-containing protein</fullName>
    </recommendedName>
</protein>
<dbReference type="FunCoup" id="A0A2C9H3R2">
    <property type="interactions" value="10"/>
</dbReference>
<sequence>MDLFVKISVFRILILVRAFVVVQMQSFFNSPPPEYYRRTALKDCIKNSEGTYYGTDSAYGGIDAYEGEFQHMAAIGWRRAGGKIDYDCGGILISKQFVLTAAYCAQDNENKRPDLVLLGDTVLERFYDIESTQKIAIHDIKVHPYYNPYYKYFDVALIELEKSAIYSTTVCRACLWQENYVPTGPMDAAGWGALGFFENPSPLLQHVVVRHIDKTECERKLTINKNRIPQGIREDQFCAAGRNMDTCEGDSGGPLGVKQYTLGGIEVPLVVGVVSFGTACQPGSVGVYSKVSEYVKWIEQTTKTSMSIKDCIEESFCFHENDINVGYHSFNAKSRFGLLWNEYDSDPNQCGATLIDYQYLLTAASCVTTGLGHPKYVIAKNGERAAISNVYISPKYSAGRPENDIALLKIAQYTNLQVYQPACLWDRQSSGMWEFEPRFSANGLKQTSRNPVESLFVRATNFLDCEVPWALGTDLYCFHNEVDLLPGECEMDYGGPVVGFNSSDGSAAQLYGIVSPLSRSCDSKLFMVDISRHIPWIKAIVVEKLEPYRFWA</sequence>
<dbReference type="EMBL" id="AAAB01008966">
    <property type="status" value="NOT_ANNOTATED_CDS"/>
    <property type="molecule type" value="Genomic_DNA"/>
</dbReference>
<organism evidence="3 4">
    <name type="scientific">Anopheles gambiae</name>
    <name type="common">African malaria mosquito</name>
    <dbReference type="NCBI Taxonomy" id="7165"/>
    <lineage>
        <taxon>Eukaryota</taxon>
        <taxon>Metazoa</taxon>
        <taxon>Ecdysozoa</taxon>
        <taxon>Arthropoda</taxon>
        <taxon>Hexapoda</taxon>
        <taxon>Insecta</taxon>
        <taxon>Pterygota</taxon>
        <taxon>Neoptera</taxon>
        <taxon>Endopterygota</taxon>
        <taxon>Diptera</taxon>
        <taxon>Nematocera</taxon>
        <taxon>Culicoidea</taxon>
        <taxon>Culicidae</taxon>
        <taxon>Anophelinae</taxon>
        <taxon>Anopheles</taxon>
    </lineage>
</organism>
<dbReference type="InParanoid" id="A0A2C9H3R2"/>
<dbReference type="SUPFAM" id="SSF50494">
    <property type="entry name" value="Trypsin-like serine proteases"/>
    <property type="match status" value="2"/>
</dbReference>
<dbReference type="PROSITE" id="PS50240">
    <property type="entry name" value="TRYPSIN_DOM"/>
    <property type="match status" value="2"/>
</dbReference>
<dbReference type="VEuPathDB" id="VectorBase:AGAMI1_005258"/>
<dbReference type="GO" id="GO:0004252">
    <property type="term" value="F:serine-type endopeptidase activity"/>
    <property type="evidence" value="ECO:0007669"/>
    <property type="project" value="InterPro"/>
</dbReference>
<dbReference type="AlphaFoldDB" id="A0A2C9H3R2"/>
<reference evidence="3 4" key="1">
    <citation type="journal article" date="2002" name="Science">
        <title>The genome sequence of the malaria mosquito Anopheles gambiae.</title>
        <authorList>
            <person name="Holt R.A."/>
            <person name="Subramanian G.M."/>
            <person name="Halpern A."/>
            <person name="Sutton G.G."/>
            <person name="Charlab R."/>
            <person name="Nusskern D.R."/>
            <person name="Wincker P."/>
            <person name="Clark A.G."/>
            <person name="Ribeiro J.M."/>
            <person name="Wides R."/>
            <person name="Salzberg S.L."/>
            <person name="Loftus B."/>
            <person name="Yandell M."/>
            <person name="Majoros W.H."/>
            <person name="Rusch D.B."/>
            <person name="Lai Z."/>
            <person name="Kraft C.L."/>
            <person name="Abril J.F."/>
            <person name="Anthouard V."/>
            <person name="Arensburger P."/>
            <person name="Atkinson P.W."/>
            <person name="Baden H."/>
            <person name="de Berardinis V."/>
            <person name="Baldwin D."/>
            <person name="Benes V."/>
            <person name="Biedler J."/>
            <person name="Blass C."/>
            <person name="Bolanos R."/>
            <person name="Boscus D."/>
            <person name="Barnstead M."/>
            <person name="Cai S."/>
            <person name="Center A."/>
            <person name="Chaturverdi K."/>
            <person name="Christophides G.K."/>
            <person name="Chrystal M.A."/>
            <person name="Clamp M."/>
            <person name="Cravchik A."/>
            <person name="Curwen V."/>
            <person name="Dana A."/>
            <person name="Delcher A."/>
            <person name="Dew I."/>
            <person name="Evans C.A."/>
            <person name="Flanigan M."/>
            <person name="Grundschober-Freimoser A."/>
            <person name="Friedli L."/>
            <person name="Gu Z."/>
            <person name="Guan P."/>
            <person name="Guigo R."/>
            <person name="Hillenmeyer M.E."/>
            <person name="Hladun S.L."/>
            <person name="Hogan J.R."/>
            <person name="Hong Y.S."/>
            <person name="Hoover J."/>
            <person name="Jaillon O."/>
            <person name="Ke Z."/>
            <person name="Kodira C."/>
            <person name="Kokoza E."/>
            <person name="Koutsos A."/>
            <person name="Letunic I."/>
            <person name="Levitsky A."/>
            <person name="Liang Y."/>
            <person name="Lin J.J."/>
            <person name="Lobo N.F."/>
            <person name="Lopez J.R."/>
            <person name="Malek J.A."/>
            <person name="McIntosh T.C."/>
            <person name="Meister S."/>
            <person name="Miller J."/>
            <person name="Mobarry C."/>
            <person name="Mongin E."/>
            <person name="Murphy S.D."/>
            <person name="O'Brochta D.A."/>
            <person name="Pfannkoch C."/>
            <person name="Qi R."/>
            <person name="Regier M.A."/>
            <person name="Remington K."/>
            <person name="Shao H."/>
            <person name="Sharakhova M.V."/>
            <person name="Sitter C.D."/>
            <person name="Shetty J."/>
            <person name="Smith T.J."/>
            <person name="Strong R."/>
            <person name="Sun J."/>
            <person name="Thomasova D."/>
            <person name="Ton L.Q."/>
            <person name="Topalis P."/>
            <person name="Tu Z."/>
            <person name="Unger M.F."/>
            <person name="Walenz B."/>
            <person name="Wang A."/>
            <person name="Wang J."/>
            <person name="Wang M."/>
            <person name="Wang X."/>
            <person name="Woodford K.J."/>
            <person name="Wortman J.R."/>
            <person name="Wu M."/>
            <person name="Yao A."/>
            <person name="Zdobnov E.M."/>
            <person name="Zhang H."/>
            <person name="Zhao Q."/>
            <person name="Zhao S."/>
            <person name="Zhu S.C."/>
            <person name="Zhimulev I."/>
            <person name="Coluzzi M."/>
            <person name="della Torre A."/>
            <person name="Roth C.W."/>
            <person name="Louis C."/>
            <person name="Kalush F."/>
            <person name="Mural R.J."/>
            <person name="Myers E.W."/>
            <person name="Adams M.D."/>
            <person name="Smith H.O."/>
            <person name="Broder S."/>
            <person name="Gardner M.J."/>
            <person name="Fraser C.M."/>
            <person name="Birney E."/>
            <person name="Bork P."/>
            <person name="Brey P.T."/>
            <person name="Venter J.C."/>
            <person name="Weissenbach J."/>
            <person name="Kafatos F.C."/>
            <person name="Collins F.H."/>
            <person name="Hoffman S.L."/>
        </authorList>
    </citation>
    <scope>NUCLEOTIDE SEQUENCE [LARGE SCALE GENOMIC DNA]</scope>
    <source>
        <strain evidence="3 4">PEST</strain>
    </source>
</reference>
<dbReference type="InterPro" id="IPR001254">
    <property type="entry name" value="Trypsin_dom"/>
</dbReference>
<reference evidence="3 4" key="2">
    <citation type="journal article" date="2004" name="Trends Parasitol.">
        <title>The Anopheles gambiae genome: an update.</title>
        <authorList>
            <person name="Mongin E."/>
            <person name="Louis C."/>
            <person name="Holt R.A."/>
            <person name="Birney E."/>
            <person name="Collins F.H."/>
        </authorList>
    </citation>
    <scope>NUCLEOTIDE SEQUENCE [LARGE SCALE GENOMIC DNA]</scope>
    <source>
        <strain evidence="3 4">PEST</strain>
    </source>
</reference>
<evidence type="ECO:0000259" key="2">
    <source>
        <dbReference type="PROSITE" id="PS50240"/>
    </source>
</evidence>
<dbReference type="GO" id="GO:0005615">
    <property type="term" value="C:extracellular space"/>
    <property type="evidence" value="ECO:0000318"/>
    <property type="project" value="GO_Central"/>
</dbReference>
<dbReference type="Pfam" id="PF00089">
    <property type="entry name" value="Trypsin"/>
    <property type="match status" value="2"/>
</dbReference>
<evidence type="ECO:0000313" key="4">
    <source>
        <dbReference type="Proteomes" id="UP000007062"/>
    </source>
</evidence>
<accession>A0A2C9H3R2</accession>
<dbReference type="PANTHER" id="PTHR24260:SF147">
    <property type="entry name" value="EG:BACR7A4.3 PROTEIN-RELATED"/>
    <property type="match status" value="1"/>
</dbReference>
<dbReference type="PRINTS" id="PR00722">
    <property type="entry name" value="CHYMOTRYPSIN"/>
</dbReference>
<reference evidence="3" key="3">
    <citation type="submission" date="2020-05" db="UniProtKB">
        <authorList>
            <consortium name="EnsemblMetazoa"/>
        </authorList>
    </citation>
    <scope>IDENTIFICATION</scope>
    <source>
        <strain evidence="3">PEST</strain>
    </source>
</reference>
<dbReference type="CDD" id="cd00190">
    <property type="entry name" value="Tryp_SPc"/>
    <property type="match status" value="1"/>
</dbReference>
<feature type="domain" description="Peptidase S1" evidence="2">
    <location>
        <begin position="350"/>
        <end position="542"/>
    </location>
</feature>
<keyword evidence="4" id="KW-1185">Reference proteome</keyword>
<dbReference type="VEuPathDB" id="VectorBase:AGAP029065"/>
<dbReference type="InterPro" id="IPR001314">
    <property type="entry name" value="Peptidase_S1A"/>
</dbReference>